<dbReference type="STRING" id="100884.GCA_000269565_00755"/>
<dbReference type="GO" id="GO:0033969">
    <property type="term" value="F:gamma-glutamyl-gamma-aminobutyrate hydrolase activity"/>
    <property type="evidence" value="ECO:0007669"/>
    <property type="project" value="TreeGrafter"/>
</dbReference>
<keyword evidence="2" id="KW-1185">Reference proteome</keyword>
<organism evidence="1 2">
    <name type="scientific">Coprobacillus cateniformis</name>
    <dbReference type="NCBI Taxonomy" id="100884"/>
    <lineage>
        <taxon>Bacteria</taxon>
        <taxon>Bacillati</taxon>
        <taxon>Bacillota</taxon>
        <taxon>Erysipelotrichia</taxon>
        <taxon>Erysipelotrichales</taxon>
        <taxon>Coprobacillaceae</taxon>
        <taxon>Coprobacillus</taxon>
    </lineage>
</organism>
<dbReference type="eggNOG" id="COG2071">
    <property type="taxonomic scope" value="Bacteria"/>
</dbReference>
<comment type="caution">
    <text evidence="1">The sequence shown here is derived from an EMBL/GenBank/DDBJ whole genome shotgun (WGS) entry which is preliminary data.</text>
</comment>
<sequence length="221" mass="26278">MYKIAITLRKKEDHMTFFMNDTYYQFLSPYFDIELVVPRKDRQYQDVVNRNNALLICGGNDIDPHYYHQESHHSNTLEDHLIETMDFDIFQQFYEAKKPILGICRGIQVINILFQGSLYQDIPSQYPTLIQHNKDYHHVLIQKDTLLSRYFPSQIKVNSSHHQNIKDVPKTLKISAISEDGLIEGIENNQILAVQWHPERMDEQHQKQFIQYILDFIQNHS</sequence>
<dbReference type="AlphaFoldDB" id="E7GF79"/>
<evidence type="ECO:0000313" key="1">
    <source>
        <dbReference type="EMBL" id="EFW03358.1"/>
    </source>
</evidence>
<dbReference type="InterPro" id="IPR011697">
    <property type="entry name" value="Peptidase_C26"/>
</dbReference>
<gene>
    <name evidence="1" type="ORF">HMPREF9488_03422</name>
</gene>
<dbReference type="Gene3D" id="3.40.50.880">
    <property type="match status" value="1"/>
</dbReference>
<dbReference type="PROSITE" id="PS51273">
    <property type="entry name" value="GATASE_TYPE_1"/>
    <property type="match status" value="1"/>
</dbReference>
<dbReference type="SUPFAM" id="SSF52317">
    <property type="entry name" value="Class I glutamine amidotransferase-like"/>
    <property type="match status" value="1"/>
</dbReference>
<dbReference type="Proteomes" id="UP000003157">
    <property type="component" value="Unassembled WGS sequence"/>
</dbReference>
<dbReference type="PANTHER" id="PTHR43235:SF1">
    <property type="entry name" value="GLUTAMINE AMIDOTRANSFERASE PB2B2.05-RELATED"/>
    <property type="match status" value="1"/>
</dbReference>
<dbReference type="PANTHER" id="PTHR43235">
    <property type="entry name" value="GLUTAMINE AMIDOTRANSFERASE PB2B2.05-RELATED"/>
    <property type="match status" value="1"/>
</dbReference>
<dbReference type="InterPro" id="IPR029062">
    <property type="entry name" value="Class_I_gatase-like"/>
</dbReference>
<dbReference type="OrthoDB" id="9813383at2"/>
<dbReference type="GeneID" id="78228651"/>
<protein>
    <submittedName>
        <fullName evidence="1">Uncharacterized protein</fullName>
    </submittedName>
</protein>
<dbReference type="EMBL" id="ADKX01000048">
    <property type="protein sequence ID" value="EFW03358.1"/>
    <property type="molecule type" value="Genomic_DNA"/>
</dbReference>
<dbReference type="RefSeq" id="WP_008790504.1">
    <property type="nucleotide sequence ID" value="NZ_AKCB01000001.1"/>
</dbReference>
<accession>E7GF79</accession>
<dbReference type="HOGENOM" id="CLU_030756_2_1_9"/>
<proteinExistence type="predicted"/>
<dbReference type="GO" id="GO:0006598">
    <property type="term" value="P:polyamine catabolic process"/>
    <property type="evidence" value="ECO:0007669"/>
    <property type="project" value="TreeGrafter"/>
</dbReference>
<dbReference type="Pfam" id="PF07722">
    <property type="entry name" value="Peptidase_C26"/>
    <property type="match status" value="1"/>
</dbReference>
<reference evidence="1 2" key="1">
    <citation type="submission" date="2010-12" db="EMBL/GenBank/DDBJ databases">
        <title>The Genome Sequence of Coprobacillus sp. strain 29_1.</title>
        <authorList>
            <consortium name="The Broad Institute Genome Sequencing Platform"/>
            <person name="Earl A."/>
            <person name="Ward D."/>
            <person name="Feldgarden M."/>
            <person name="Gevers D."/>
            <person name="Daigneault M."/>
            <person name="Sibley C.D."/>
            <person name="White A."/>
            <person name="Strauss J."/>
            <person name="Allen-Vercoe E."/>
            <person name="Young S.K."/>
            <person name="Zeng Q."/>
            <person name="Gargeya S."/>
            <person name="Fitzgerald M."/>
            <person name="Haas B."/>
            <person name="Abouelleil A."/>
            <person name="Alvarado L."/>
            <person name="Arachchi H.M."/>
            <person name="Berlin A."/>
            <person name="Brown A."/>
            <person name="Chapman S.B."/>
            <person name="Chen Z."/>
            <person name="Dunbar C."/>
            <person name="Freedman E."/>
            <person name="Gearin G."/>
            <person name="Gellesch M."/>
            <person name="Goldberg J."/>
            <person name="Griggs A."/>
            <person name="Gujja S."/>
            <person name="Heilman E."/>
            <person name="Heiman D."/>
            <person name="Howarth C."/>
            <person name="Larson L."/>
            <person name="Lui A."/>
            <person name="MacDonald P.J.P."/>
            <person name="Mehta T."/>
            <person name="Montmayeur A."/>
            <person name="Murphy C."/>
            <person name="Neiman D."/>
            <person name="Pearson M."/>
            <person name="Priest M."/>
            <person name="Roberts A."/>
            <person name="Saif S."/>
            <person name="Shea T."/>
            <person name="Shenoy N."/>
            <person name="Sisk P."/>
            <person name="Stolte C."/>
            <person name="Sykes S."/>
            <person name="White J."/>
            <person name="Yandava C."/>
            <person name="Nusbaum C."/>
            <person name="Birren B."/>
        </authorList>
    </citation>
    <scope>NUCLEOTIDE SEQUENCE [LARGE SCALE GENOMIC DNA]</scope>
    <source>
        <strain evidence="1 2">29_1</strain>
    </source>
</reference>
<name>E7GF79_9FIRM</name>
<evidence type="ECO:0000313" key="2">
    <source>
        <dbReference type="Proteomes" id="UP000003157"/>
    </source>
</evidence>
<dbReference type="GO" id="GO:0005829">
    <property type="term" value="C:cytosol"/>
    <property type="evidence" value="ECO:0007669"/>
    <property type="project" value="TreeGrafter"/>
</dbReference>
<dbReference type="InterPro" id="IPR044668">
    <property type="entry name" value="PuuD-like"/>
</dbReference>